<organism evidence="3 4">
    <name type="scientific">Engystomops pustulosus</name>
    <name type="common">Tungara frog</name>
    <name type="synonym">Physalaemus pustulosus</name>
    <dbReference type="NCBI Taxonomy" id="76066"/>
    <lineage>
        <taxon>Eukaryota</taxon>
        <taxon>Metazoa</taxon>
        <taxon>Chordata</taxon>
        <taxon>Craniata</taxon>
        <taxon>Vertebrata</taxon>
        <taxon>Euteleostomi</taxon>
        <taxon>Amphibia</taxon>
        <taxon>Batrachia</taxon>
        <taxon>Anura</taxon>
        <taxon>Neobatrachia</taxon>
        <taxon>Hyloidea</taxon>
        <taxon>Leptodactylidae</taxon>
        <taxon>Leiuperinae</taxon>
        <taxon>Engystomops</taxon>
    </lineage>
</organism>
<keyword evidence="2" id="KW-0812">Transmembrane</keyword>
<sequence length="382" mass="42661">MDLTLWISVGMLSVIICLTMIWTMALKRCNWMSCICPPVPGPKIMGFDTKLLKSGKSEDLLGALGCQGFPPTSDYEDLLVEFLEVDDSKEHLMSSPEREAQCQHMKVSPVDTDDDSGRGSCDSPFAPSEGTKDQRVPSQGFESSQNVVADHLAVQSPWPQQNKAMDPTFTTSNIWPDGKASSNQSPKSSYHNVTDVCKLALGFMNANSKFDMPTEDKRPPMYFRTIENLDDENSNKQKDFGDLHSKGVEADMLNLLLNEKMPFVAPQTMDYVEVHKVNQNSALALIPKHKEKHPRTDQYSILVPNQEYSKVERVEADNALVLMQNVELQVSPQSSGDVMKDLAQKPQQSQAEKLMGFIKPVVNESEIKNPGMGYMDPFSFMP</sequence>
<name>A0AAV7BBS0_ENGPU</name>
<feature type="transmembrane region" description="Helical" evidence="2">
    <location>
        <begin position="6"/>
        <end position="25"/>
    </location>
</feature>
<keyword evidence="4" id="KW-1185">Reference proteome</keyword>
<comment type="caution">
    <text evidence="3">The sequence shown here is derived from an EMBL/GenBank/DDBJ whole genome shotgun (WGS) entry which is preliminary data.</text>
</comment>
<dbReference type="AlphaFoldDB" id="A0AAV7BBS0"/>
<protein>
    <recommendedName>
        <fullName evidence="5">Prolactin receptor</fullName>
    </recommendedName>
</protein>
<proteinExistence type="predicted"/>
<evidence type="ECO:0000256" key="1">
    <source>
        <dbReference type="SAM" id="MobiDB-lite"/>
    </source>
</evidence>
<dbReference type="EMBL" id="WNYA01000006">
    <property type="protein sequence ID" value="KAG8570019.1"/>
    <property type="molecule type" value="Genomic_DNA"/>
</dbReference>
<evidence type="ECO:0008006" key="5">
    <source>
        <dbReference type="Google" id="ProtNLM"/>
    </source>
</evidence>
<evidence type="ECO:0000256" key="2">
    <source>
        <dbReference type="SAM" id="Phobius"/>
    </source>
</evidence>
<evidence type="ECO:0000313" key="4">
    <source>
        <dbReference type="Proteomes" id="UP000824782"/>
    </source>
</evidence>
<keyword evidence="2" id="KW-0472">Membrane</keyword>
<keyword evidence="2" id="KW-1133">Transmembrane helix</keyword>
<reference evidence="3" key="1">
    <citation type="thesis" date="2020" institute="ProQuest LLC" country="789 East Eisenhower Parkway, Ann Arbor, MI, USA">
        <title>Comparative Genomics and Chromosome Evolution.</title>
        <authorList>
            <person name="Mudd A.B."/>
        </authorList>
    </citation>
    <scope>NUCLEOTIDE SEQUENCE</scope>
    <source>
        <strain evidence="3">237g6f4</strain>
        <tissue evidence="3">Blood</tissue>
    </source>
</reference>
<gene>
    <name evidence="3" type="ORF">GDO81_014648</name>
</gene>
<evidence type="ECO:0000313" key="3">
    <source>
        <dbReference type="EMBL" id="KAG8570019.1"/>
    </source>
</evidence>
<feature type="region of interest" description="Disordered" evidence="1">
    <location>
        <begin position="93"/>
        <end position="142"/>
    </location>
</feature>
<dbReference type="Proteomes" id="UP000824782">
    <property type="component" value="Unassembled WGS sequence"/>
</dbReference>
<accession>A0AAV7BBS0</accession>